<dbReference type="AlphaFoldDB" id="A0A0F9INT4"/>
<comment type="caution">
    <text evidence="1">The sequence shown here is derived from an EMBL/GenBank/DDBJ whole genome shotgun (WGS) entry which is preliminary data.</text>
</comment>
<accession>A0A0F9INT4</accession>
<proteinExistence type="predicted"/>
<sequence length="117" mass="14300">MSENKKVKLIKEKEKKIKRIKKKVLINFFYSEMEALRKAYHELLKYVEEPIGDIKANLLLEKKGDLWHMEIRCDDEHYVSLTSGLWMIMKMLVYFRRVYDIEELRPGNYKKEEKEKK</sequence>
<name>A0A0F9INT4_9ZZZZ</name>
<dbReference type="EMBL" id="LAZR01011969">
    <property type="protein sequence ID" value="KKM50051.1"/>
    <property type="molecule type" value="Genomic_DNA"/>
</dbReference>
<reference evidence="1" key="1">
    <citation type="journal article" date="2015" name="Nature">
        <title>Complex archaea that bridge the gap between prokaryotes and eukaryotes.</title>
        <authorList>
            <person name="Spang A."/>
            <person name="Saw J.H."/>
            <person name="Jorgensen S.L."/>
            <person name="Zaremba-Niedzwiedzka K."/>
            <person name="Martijn J."/>
            <person name="Lind A.E."/>
            <person name="van Eijk R."/>
            <person name="Schleper C."/>
            <person name="Guy L."/>
            <person name="Ettema T.J."/>
        </authorList>
    </citation>
    <scope>NUCLEOTIDE SEQUENCE</scope>
</reference>
<organism evidence="1">
    <name type="scientific">marine sediment metagenome</name>
    <dbReference type="NCBI Taxonomy" id="412755"/>
    <lineage>
        <taxon>unclassified sequences</taxon>
        <taxon>metagenomes</taxon>
        <taxon>ecological metagenomes</taxon>
    </lineage>
</organism>
<evidence type="ECO:0000313" key="1">
    <source>
        <dbReference type="EMBL" id="KKM50051.1"/>
    </source>
</evidence>
<gene>
    <name evidence="1" type="ORF">LCGC14_1556460</name>
</gene>
<protein>
    <submittedName>
        <fullName evidence="1">Uncharacterized protein</fullName>
    </submittedName>
</protein>